<dbReference type="NCBIfam" id="TIGR00254">
    <property type="entry name" value="GGDEF"/>
    <property type="match status" value="1"/>
</dbReference>
<keyword evidence="4" id="KW-1185">Reference proteome</keyword>
<dbReference type="InterPro" id="IPR043128">
    <property type="entry name" value="Rev_trsase/Diguanyl_cyclase"/>
</dbReference>
<feature type="transmembrane region" description="Helical" evidence="1">
    <location>
        <begin position="303"/>
        <end position="322"/>
    </location>
</feature>
<organism evidence="3 4">
    <name type="scientific">Lederbergia citri</name>
    <dbReference type="NCBI Taxonomy" id="2833580"/>
    <lineage>
        <taxon>Bacteria</taxon>
        <taxon>Bacillati</taxon>
        <taxon>Bacillota</taxon>
        <taxon>Bacilli</taxon>
        <taxon>Bacillales</taxon>
        <taxon>Bacillaceae</taxon>
        <taxon>Lederbergia</taxon>
    </lineage>
</organism>
<protein>
    <submittedName>
        <fullName evidence="3">GGDEF domain-containing protein</fullName>
    </submittedName>
</protein>
<dbReference type="Gene3D" id="3.30.70.270">
    <property type="match status" value="1"/>
</dbReference>
<dbReference type="InterPro" id="IPR029787">
    <property type="entry name" value="Nucleotide_cyclase"/>
</dbReference>
<accession>A0A942YHE4</accession>
<dbReference type="InterPro" id="IPR050469">
    <property type="entry name" value="Diguanylate_Cyclase"/>
</dbReference>
<keyword evidence="1" id="KW-0472">Membrane</keyword>
<reference evidence="3 4" key="1">
    <citation type="submission" date="2021-05" db="EMBL/GenBank/DDBJ databases">
        <title>Novel Bacillus species.</title>
        <authorList>
            <person name="Liu G."/>
        </authorList>
    </citation>
    <scope>NUCLEOTIDE SEQUENCE [LARGE SCALE GENOMIC DNA]</scope>
    <source>
        <strain evidence="4">FJAT-49780</strain>
    </source>
</reference>
<evidence type="ECO:0000313" key="4">
    <source>
        <dbReference type="Proteomes" id="UP000681414"/>
    </source>
</evidence>
<dbReference type="PANTHER" id="PTHR45138:SF6">
    <property type="entry name" value="DIGUANYLATE CYCLASE DGCN"/>
    <property type="match status" value="1"/>
</dbReference>
<name>A0A942YHE4_9BACI</name>
<dbReference type="SMART" id="SM00267">
    <property type="entry name" value="GGDEF"/>
    <property type="match status" value="1"/>
</dbReference>
<dbReference type="CDD" id="cd01949">
    <property type="entry name" value="GGDEF"/>
    <property type="match status" value="1"/>
</dbReference>
<comment type="caution">
    <text evidence="3">The sequence shown here is derived from an EMBL/GenBank/DDBJ whole genome shotgun (WGS) entry which is preliminary data.</text>
</comment>
<keyword evidence="1" id="KW-0812">Transmembrane</keyword>
<dbReference type="AlphaFoldDB" id="A0A942YHE4"/>
<dbReference type="GO" id="GO:1902201">
    <property type="term" value="P:negative regulation of bacterial-type flagellum-dependent cell motility"/>
    <property type="evidence" value="ECO:0007669"/>
    <property type="project" value="TreeGrafter"/>
</dbReference>
<sequence length="490" mass="56216">MKNFRLQLTLIIIGFSIFISFVVAFFDQVKLKNRLIEEYASKLSATEDSIMESLHAIDKAYMLFDSDIAAKMKSNSDELLSLYEKTPNFDEWDFQALKTYYGMDIYIINEKNVITYSSYPVDVGLDFSSCCKKLSGLLDIRRKVGLFYDDGMDIQLADGGIKKYSYVPTPDKKYIIELGVELSDGEIFKHFNFLDLANELEEKYNFINNINIYSRGGHLFIASGNMQQEDIKLGSEKWTHFRKALESGKPVEVKGKWQDLDVTYRYIPYEATEKRGVSTNRVVEIVYNDLPLNKALMDNKKQFALQLFVIFLGAILLSLFIVRRIEKPMFLAFHDSLTGLKNRAAFEDLISDQLKKKNVDTALMMIDLDNFKLVNDRLGHSEGDRILRITAETIATFLNKKDSAVRIGGDEFSVIFDNIQGEDIKMIASGMLHLMERRFHDLPEDIDVSMSIGIAFADPQDNVETLYAKADSALYRSKNNGKNQYHIYEN</sequence>
<dbReference type="RefSeq" id="WP_213126354.1">
    <property type="nucleotide sequence ID" value="NZ_JAGYPG010000003.1"/>
</dbReference>
<dbReference type="PROSITE" id="PS50887">
    <property type="entry name" value="GGDEF"/>
    <property type="match status" value="1"/>
</dbReference>
<dbReference type="Proteomes" id="UP000681414">
    <property type="component" value="Unassembled WGS sequence"/>
</dbReference>
<dbReference type="EMBL" id="JAGYPG010000003">
    <property type="protein sequence ID" value="MBS4197178.1"/>
    <property type="molecule type" value="Genomic_DNA"/>
</dbReference>
<keyword evidence="1" id="KW-1133">Transmembrane helix</keyword>
<evidence type="ECO:0000259" key="2">
    <source>
        <dbReference type="PROSITE" id="PS50887"/>
    </source>
</evidence>
<feature type="transmembrane region" description="Helical" evidence="1">
    <location>
        <begin position="6"/>
        <end position="26"/>
    </location>
</feature>
<dbReference type="PANTHER" id="PTHR45138">
    <property type="entry name" value="REGULATORY COMPONENTS OF SENSORY TRANSDUCTION SYSTEM"/>
    <property type="match status" value="1"/>
</dbReference>
<evidence type="ECO:0000313" key="3">
    <source>
        <dbReference type="EMBL" id="MBS4197178.1"/>
    </source>
</evidence>
<dbReference type="SUPFAM" id="SSF55073">
    <property type="entry name" value="Nucleotide cyclase"/>
    <property type="match status" value="1"/>
</dbReference>
<dbReference type="GO" id="GO:0043709">
    <property type="term" value="P:cell adhesion involved in single-species biofilm formation"/>
    <property type="evidence" value="ECO:0007669"/>
    <property type="project" value="TreeGrafter"/>
</dbReference>
<proteinExistence type="predicted"/>
<gene>
    <name evidence="3" type="ORF">KHA97_19165</name>
</gene>
<dbReference type="InterPro" id="IPR000160">
    <property type="entry name" value="GGDEF_dom"/>
</dbReference>
<dbReference type="GO" id="GO:0005886">
    <property type="term" value="C:plasma membrane"/>
    <property type="evidence" value="ECO:0007669"/>
    <property type="project" value="TreeGrafter"/>
</dbReference>
<dbReference type="GO" id="GO:0052621">
    <property type="term" value="F:diguanylate cyclase activity"/>
    <property type="evidence" value="ECO:0007669"/>
    <property type="project" value="TreeGrafter"/>
</dbReference>
<evidence type="ECO:0000256" key="1">
    <source>
        <dbReference type="SAM" id="Phobius"/>
    </source>
</evidence>
<feature type="domain" description="GGDEF" evidence="2">
    <location>
        <begin position="359"/>
        <end position="490"/>
    </location>
</feature>
<dbReference type="Pfam" id="PF00990">
    <property type="entry name" value="GGDEF"/>
    <property type="match status" value="1"/>
</dbReference>